<evidence type="ECO:0000313" key="3">
    <source>
        <dbReference type="EMBL" id="CAB4125760.1"/>
    </source>
</evidence>
<reference evidence="3" key="1">
    <citation type="submission" date="2020-04" db="EMBL/GenBank/DDBJ databases">
        <authorList>
            <person name="Chiriac C."/>
            <person name="Salcher M."/>
            <person name="Ghai R."/>
            <person name="Kavagutti S V."/>
        </authorList>
    </citation>
    <scope>NUCLEOTIDE SEQUENCE</scope>
</reference>
<sequence>MSVNKSDKPKNAPKSIDEAVNKGISSFNYEEQLEDKQLAKLIEQLEASQEAERKYPGREDLIKQTESLGQEAHIRSLSVEQAIASKTGKGLARSLEVYSKTTNIARSTSTMAGQQRYHAEARASGNEMYRPTSLIEEEIMSRTEEMNTLGTGLATRAKRIKSPEDVEALRKEAIPLQEGAERIAYLKALKEEQNRSGVSTRKIANRYEDIKDDISGYRASKGIEDKLKTGSHKSFEEESKTLSSKEAALDSAKQEWADAMEKASKGLEGFAEKAEAASKNVHDLSNEVSDQLKLTKGVESKEGGGGWLGRNKRGLQNIVMGANTVAGAAGAVAAVAVDNETAEMRLRAGYARAGNVIYDKANEAVQGHSIDAMMEVMGGESAKRFSDRAYGITQGSHAVSAGAGLIANTVQSTVVGGALGGGGGAAMGFVKGVSDSAQDVDAARRGLRAGASALDANQAWKELSSEERYIRAQQMQGYMNQGMSTYNATMGAGSTSQLSAQLMRGDNLSALAKRGVGAAESAGLAGILSQAGSMDQDSGFKIISQAGTAAQRGQMGKEEYVSAAARMVAAGGKDSDLEDIIAAATAKGMDNSKNIGQMIDATLSLSGGLAAGGIGAKGGVADMLGGTYQSLIDSGHDKNLAVGMAATGLNNFNSAAQNNQLSFGTIMQQQMLRTTPGLEKAEQSQINNLSSMSIEDMMLFRRAQQGKDVGAAKTRAKDLGFDDLMFKDGKVNKNLLDSLAPGMINKVVTNEGGAQYSEDIVKRLKEGKELTAPERAVINQNGKGSTQETLDMIMGTTSVKSANAGISASRKGAADIDAAGKGREAAEFKQGEKFSGSMDNLAAAMQEVNKAVDPTKWGAEVRKAAEGFSVPAADFLTATKSLNESVKLLVNYQNTGLKQMGESRGVNPTPPSKPKAGPQIPPSVVFGH</sequence>
<evidence type="ECO:0000256" key="1">
    <source>
        <dbReference type="SAM" id="Coils"/>
    </source>
</evidence>
<name>A0A6J5L084_9CAUD</name>
<feature type="coiled-coil region" evidence="1">
    <location>
        <begin position="235"/>
        <end position="287"/>
    </location>
</feature>
<proteinExistence type="predicted"/>
<keyword evidence="1" id="KW-0175">Coiled coil</keyword>
<gene>
    <name evidence="3" type="ORF">UFOVP53_221</name>
</gene>
<organism evidence="3">
    <name type="scientific">uncultured Caudovirales phage</name>
    <dbReference type="NCBI Taxonomy" id="2100421"/>
    <lineage>
        <taxon>Viruses</taxon>
        <taxon>Duplodnaviria</taxon>
        <taxon>Heunggongvirae</taxon>
        <taxon>Uroviricota</taxon>
        <taxon>Caudoviricetes</taxon>
        <taxon>Peduoviridae</taxon>
        <taxon>Maltschvirus</taxon>
        <taxon>Maltschvirus maltsch</taxon>
    </lineage>
</organism>
<dbReference type="EMBL" id="LR796189">
    <property type="protein sequence ID" value="CAB4125760.1"/>
    <property type="molecule type" value="Genomic_DNA"/>
</dbReference>
<feature type="region of interest" description="Disordered" evidence="2">
    <location>
        <begin position="899"/>
        <end position="928"/>
    </location>
</feature>
<evidence type="ECO:0000256" key="2">
    <source>
        <dbReference type="SAM" id="MobiDB-lite"/>
    </source>
</evidence>
<protein>
    <submittedName>
        <fullName evidence="3">Uncharacterized protein</fullName>
    </submittedName>
</protein>
<accession>A0A6J5L084</accession>